<dbReference type="PANTHER" id="PTHR25462:SF296">
    <property type="entry name" value="MEIOTIC P26, ISOFORM F"/>
    <property type="match status" value="1"/>
</dbReference>
<feature type="non-terminal residue" evidence="4">
    <location>
        <position position="270"/>
    </location>
</feature>
<dbReference type="SMART" id="SM00184">
    <property type="entry name" value="RING"/>
    <property type="match status" value="1"/>
</dbReference>
<dbReference type="InterPro" id="IPR017907">
    <property type="entry name" value="Znf_RING_CS"/>
</dbReference>
<dbReference type="InterPro" id="IPR013083">
    <property type="entry name" value="Znf_RING/FYVE/PHD"/>
</dbReference>
<name>A0A8J1U5H2_OWEFU</name>
<comment type="caution">
    <text evidence="4">The sequence shown here is derived from an EMBL/GenBank/DDBJ whole genome shotgun (WGS) entry which is preliminary data.</text>
</comment>
<gene>
    <name evidence="4" type="ORF">OFUS_LOCUS15939</name>
</gene>
<sequence length="270" mass="30863">ASSHNNIKFDDFSDILECKICLKTLEDPKVLQCQHSFCLTCLKALVEKKKPAKQIPCPVCREIWDITIIGPQDLRTSFLVNKLMDILIKCQVYHTRPQDQKTIQKLQKIEGTNQWTNDLIVINTSKLVAVRPNCIQFYEDSFLINTIQGEYRGTKICDNNLAFAKVGMDTISIYDLDGNHLRDIKTPCKRLCAIAFNTKKEFVVSDIETKSIFHLDYQNGRKIACTEGNAKFGYPQHIAVDANDNIAVSDWKLDRIQVVNRDGNLQMQYG</sequence>
<dbReference type="PROSITE" id="PS50089">
    <property type="entry name" value="ZF_RING_2"/>
    <property type="match status" value="1"/>
</dbReference>
<reference evidence="4" key="1">
    <citation type="submission" date="2022-03" db="EMBL/GenBank/DDBJ databases">
        <authorList>
            <person name="Martin C."/>
        </authorList>
    </citation>
    <scope>NUCLEOTIDE SEQUENCE</scope>
</reference>
<evidence type="ECO:0000256" key="3">
    <source>
        <dbReference type="ARBA" id="ARBA00022833"/>
    </source>
</evidence>
<dbReference type="GO" id="GO:0061630">
    <property type="term" value="F:ubiquitin protein ligase activity"/>
    <property type="evidence" value="ECO:0007669"/>
    <property type="project" value="TreeGrafter"/>
</dbReference>
<dbReference type="GO" id="GO:0008270">
    <property type="term" value="F:zinc ion binding"/>
    <property type="evidence" value="ECO:0007669"/>
    <property type="project" value="UniProtKB-KW"/>
</dbReference>
<dbReference type="AlphaFoldDB" id="A0A8J1U5H2"/>
<keyword evidence="3" id="KW-0862">Zinc</keyword>
<evidence type="ECO:0000313" key="5">
    <source>
        <dbReference type="Proteomes" id="UP000749559"/>
    </source>
</evidence>
<evidence type="ECO:0000256" key="2">
    <source>
        <dbReference type="ARBA" id="ARBA00022771"/>
    </source>
</evidence>
<evidence type="ECO:0000313" key="4">
    <source>
        <dbReference type="EMBL" id="CAH1790768.1"/>
    </source>
</evidence>
<dbReference type="InterPro" id="IPR027370">
    <property type="entry name" value="Znf-RING_euk"/>
</dbReference>
<proteinExistence type="predicted"/>
<keyword evidence="5" id="KW-1185">Reference proteome</keyword>
<feature type="non-terminal residue" evidence="4">
    <location>
        <position position="1"/>
    </location>
</feature>
<accession>A0A8J1U5H2</accession>
<dbReference type="Gene3D" id="3.30.40.10">
    <property type="entry name" value="Zinc/RING finger domain, C3HC4 (zinc finger)"/>
    <property type="match status" value="1"/>
</dbReference>
<dbReference type="Gene3D" id="2.120.10.30">
    <property type="entry name" value="TolB, C-terminal domain"/>
    <property type="match status" value="1"/>
</dbReference>
<dbReference type="PANTHER" id="PTHR25462">
    <property type="entry name" value="BONUS, ISOFORM C-RELATED"/>
    <property type="match status" value="1"/>
</dbReference>
<dbReference type="SUPFAM" id="SSF57850">
    <property type="entry name" value="RING/U-box"/>
    <property type="match status" value="1"/>
</dbReference>
<protein>
    <submittedName>
        <fullName evidence="4">Uncharacterized protein</fullName>
    </submittedName>
</protein>
<dbReference type="OrthoDB" id="111250at2759"/>
<dbReference type="PROSITE" id="PS00518">
    <property type="entry name" value="ZF_RING_1"/>
    <property type="match status" value="1"/>
</dbReference>
<dbReference type="EMBL" id="CAIIXF020000008">
    <property type="protein sequence ID" value="CAH1790768.1"/>
    <property type="molecule type" value="Genomic_DNA"/>
</dbReference>
<evidence type="ECO:0000256" key="1">
    <source>
        <dbReference type="ARBA" id="ARBA00022723"/>
    </source>
</evidence>
<dbReference type="Pfam" id="PF13445">
    <property type="entry name" value="zf-RING_UBOX"/>
    <property type="match status" value="1"/>
</dbReference>
<organism evidence="4 5">
    <name type="scientific">Owenia fusiformis</name>
    <name type="common">Polychaete worm</name>
    <dbReference type="NCBI Taxonomy" id="6347"/>
    <lineage>
        <taxon>Eukaryota</taxon>
        <taxon>Metazoa</taxon>
        <taxon>Spiralia</taxon>
        <taxon>Lophotrochozoa</taxon>
        <taxon>Annelida</taxon>
        <taxon>Polychaeta</taxon>
        <taxon>Sedentaria</taxon>
        <taxon>Canalipalpata</taxon>
        <taxon>Sabellida</taxon>
        <taxon>Oweniida</taxon>
        <taxon>Oweniidae</taxon>
        <taxon>Owenia</taxon>
    </lineage>
</organism>
<dbReference type="InterPro" id="IPR001841">
    <property type="entry name" value="Znf_RING"/>
</dbReference>
<keyword evidence="2" id="KW-0863">Zinc-finger</keyword>
<keyword evidence="1" id="KW-0479">Metal-binding</keyword>
<dbReference type="InterPro" id="IPR047153">
    <property type="entry name" value="TRIM45/56/19-like"/>
</dbReference>
<dbReference type="Proteomes" id="UP000749559">
    <property type="component" value="Unassembled WGS sequence"/>
</dbReference>
<dbReference type="InterPro" id="IPR011042">
    <property type="entry name" value="6-blade_b-propeller_TolB-like"/>
</dbReference>
<dbReference type="SUPFAM" id="SSF63825">
    <property type="entry name" value="YWTD domain"/>
    <property type="match status" value="1"/>
</dbReference>